<dbReference type="InterPro" id="IPR036259">
    <property type="entry name" value="MFS_trans_sf"/>
</dbReference>
<feature type="transmembrane region" description="Helical" evidence="5">
    <location>
        <begin position="444"/>
        <end position="466"/>
    </location>
</feature>
<dbReference type="GO" id="GO:0015244">
    <property type="term" value="F:fluconazole transmembrane transporter activity"/>
    <property type="evidence" value="ECO:0007669"/>
    <property type="project" value="TreeGrafter"/>
</dbReference>
<protein>
    <submittedName>
        <fullName evidence="7">MFS general substrate transporter</fullName>
    </submittedName>
</protein>
<evidence type="ECO:0000313" key="8">
    <source>
        <dbReference type="Proteomes" id="UP000799779"/>
    </source>
</evidence>
<accession>A0A6A5W156</accession>
<dbReference type="GO" id="GO:1990961">
    <property type="term" value="P:xenobiotic detoxification by transmembrane export across the plasma membrane"/>
    <property type="evidence" value="ECO:0007669"/>
    <property type="project" value="TreeGrafter"/>
</dbReference>
<evidence type="ECO:0000256" key="3">
    <source>
        <dbReference type="ARBA" id="ARBA00022989"/>
    </source>
</evidence>
<reference evidence="7" key="1">
    <citation type="journal article" date="2020" name="Stud. Mycol.">
        <title>101 Dothideomycetes genomes: a test case for predicting lifestyles and emergence of pathogens.</title>
        <authorList>
            <person name="Haridas S."/>
            <person name="Albert R."/>
            <person name="Binder M."/>
            <person name="Bloem J."/>
            <person name="Labutti K."/>
            <person name="Salamov A."/>
            <person name="Andreopoulos B."/>
            <person name="Baker S."/>
            <person name="Barry K."/>
            <person name="Bills G."/>
            <person name="Bluhm B."/>
            <person name="Cannon C."/>
            <person name="Castanera R."/>
            <person name="Culley D."/>
            <person name="Daum C."/>
            <person name="Ezra D."/>
            <person name="Gonzalez J."/>
            <person name="Henrissat B."/>
            <person name="Kuo A."/>
            <person name="Liang C."/>
            <person name="Lipzen A."/>
            <person name="Lutzoni F."/>
            <person name="Magnuson J."/>
            <person name="Mondo S."/>
            <person name="Nolan M."/>
            <person name="Ohm R."/>
            <person name="Pangilinan J."/>
            <person name="Park H.-J."/>
            <person name="Ramirez L."/>
            <person name="Alfaro M."/>
            <person name="Sun H."/>
            <person name="Tritt A."/>
            <person name="Yoshinaga Y."/>
            <person name="Zwiers L.-H."/>
            <person name="Turgeon B."/>
            <person name="Goodwin S."/>
            <person name="Spatafora J."/>
            <person name="Crous P."/>
            <person name="Grigoriev I."/>
        </authorList>
    </citation>
    <scope>NUCLEOTIDE SEQUENCE</scope>
    <source>
        <strain evidence="7">CBS 123094</strain>
    </source>
</reference>
<dbReference type="GO" id="GO:0005886">
    <property type="term" value="C:plasma membrane"/>
    <property type="evidence" value="ECO:0007669"/>
    <property type="project" value="TreeGrafter"/>
</dbReference>
<evidence type="ECO:0000313" key="7">
    <source>
        <dbReference type="EMBL" id="KAF1995014.1"/>
    </source>
</evidence>
<comment type="subcellular location">
    <subcellularLocation>
        <location evidence="1">Membrane</location>
        <topology evidence="1">Multi-pass membrane protein</topology>
    </subcellularLocation>
</comment>
<keyword evidence="8" id="KW-1185">Reference proteome</keyword>
<evidence type="ECO:0000256" key="5">
    <source>
        <dbReference type="SAM" id="Phobius"/>
    </source>
</evidence>
<keyword evidence="4 5" id="KW-0472">Membrane</keyword>
<dbReference type="AlphaFoldDB" id="A0A6A5W156"/>
<dbReference type="OrthoDB" id="3357846at2759"/>
<dbReference type="SUPFAM" id="SSF103473">
    <property type="entry name" value="MFS general substrate transporter"/>
    <property type="match status" value="1"/>
</dbReference>
<organism evidence="7 8">
    <name type="scientific">Amniculicola lignicola CBS 123094</name>
    <dbReference type="NCBI Taxonomy" id="1392246"/>
    <lineage>
        <taxon>Eukaryota</taxon>
        <taxon>Fungi</taxon>
        <taxon>Dikarya</taxon>
        <taxon>Ascomycota</taxon>
        <taxon>Pezizomycotina</taxon>
        <taxon>Dothideomycetes</taxon>
        <taxon>Pleosporomycetidae</taxon>
        <taxon>Pleosporales</taxon>
        <taxon>Amniculicolaceae</taxon>
        <taxon>Amniculicola</taxon>
    </lineage>
</organism>
<feature type="transmembrane region" description="Helical" evidence="5">
    <location>
        <begin position="172"/>
        <end position="191"/>
    </location>
</feature>
<feature type="transmembrane region" description="Helical" evidence="5">
    <location>
        <begin position="379"/>
        <end position="397"/>
    </location>
</feature>
<feature type="transmembrane region" description="Helical" evidence="5">
    <location>
        <begin position="141"/>
        <end position="160"/>
    </location>
</feature>
<feature type="transmembrane region" description="Helical" evidence="5">
    <location>
        <begin position="417"/>
        <end position="438"/>
    </location>
</feature>
<feature type="transmembrane region" description="Helical" evidence="5">
    <location>
        <begin position="513"/>
        <end position="533"/>
    </location>
</feature>
<dbReference type="Pfam" id="PF07690">
    <property type="entry name" value="MFS_1"/>
    <property type="match status" value="1"/>
</dbReference>
<feature type="transmembrane region" description="Helical" evidence="5">
    <location>
        <begin position="260"/>
        <end position="282"/>
    </location>
</feature>
<evidence type="ECO:0000256" key="1">
    <source>
        <dbReference type="ARBA" id="ARBA00004141"/>
    </source>
</evidence>
<dbReference type="PROSITE" id="PS50850">
    <property type="entry name" value="MFS"/>
    <property type="match status" value="1"/>
</dbReference>
<dbReference type="InterPro" id="IPR020846">
    <property type="entry name" value="MFS_dom"/>
</dbReference>
<evidence type="ECO:0000256" key="2">
    <source>
        <dbReference type="ARBA" id="ARBA00022692"/>
    </source>
</evidence>
<dbReference type="InterPro" id="IPR011701">
    <property type="entry name" value="MFS"/>
</dbReference>
<dbReference type="Proteomes" id="UP000799779">
    <property type="component" value="Unassembled WGS sequence"/>
</dbReference>
<dbReference type="EMBL" id="ML977647">
    <property type="protein sequence ID" value="KAF1995014.1"/>
    <property type="molecule type" value="Genomic_DNA"/>
</dbReference>
<feature type="transmembrane region" description="Helical" evidence="5">
    <location>
        <begin position="104"/>
        <end position="121"/>
    </location>
</feature>
<feature type="transmembrane region" description="Helical" evidence="5">
    <location>
        <begin position="232"/>
        <end position="254"/>
    </location>
</feature>
<feature type="domain" description="Major facilitator superfamily (MFS) profile" evidence="6">
    <location>
        <begin position="106"/>
        <end position="537"/>
    </location>
</feature>
<keyword evidence="2 5" id="KW-0812">Transmembrane</keyword>
<keyword evidence="3 5" id="KW-1133">Transmembrane helix</keyword>
<evidence type="ECO:0000259" key="6">
    <source>
        <dbReference type="PROSITE" id="PS50850"/>
    </source>
</evidence>
<feature type="transmembrane region" description="Helical" evidence="5">
    <location>
        <begin position="478"/>
        <end position="501"/>
    </location>
</feature>
<feature type="transmembrane region" description="Helical" evidence="5">
    <location>
        <begin position="340"/>
        <end position="359"/>
    </location>
</feature>
<dbReference type="Gene3D" id="1.20.1250.20">
    <property type="entry name" value="MFS general substrate transporter like domains"/>
    <property type="match status" value="1"/>
</dbReference>
<dbReference type="PANTHER" id="PTHR23502:SF23">
    <property type="entry name" value="FLUCONAZOLE RESISTANCE PROTEIN 1"/>
    <property type="match status" value="1"/>
</dbReference>
<evidence type="ECO:0000256" key="4">
    <source>
        <dbReference type="ARBA" id="ARBA00023136"/>
    </source>
</evidence>
<gene>
    <name evidence="7" type="ORF">P154DRAFT_612266</name>
</gene>
<name>A0A6A5W156_9PLEO</name>
<proteinExistence type="predicted"/>
<dbReference type="PANTHER" id="PTHR23502">
    <property type="entry name" value="MAJOR FACILITATOR SUPERFAMILY"/>
    <property type="match status" value="1"/>
</dbReference>
<sequence>MSIFRDTAFGFFLRLLSGNHLMKFPEDIPGFVPPFPVDELKGSDSSTPSESDIEKTLGQEVGETPHLVSLVIHPVKSKDGVILVDWYSTDDPDNPYNWSSSRKTIVSALICLLTFSVYYGSAAYAPSIPFVMEQFDCSEAVASLGLAIYVIGYGFGPLVWSPLSEIPALGRNTLYIATTFIFTLLVIPTALTNSLPAFMVARFLCAFFGSPPLSTSPASFTDMIPLNKLPYVLAMWSAITTLAPALGPIIAGYTLQSKDWHWSMLELLWIASPVCVCVFFFLPETSSDNILLRRAARLRRVTGNANYRSQSEIKQATMTANYILFNAIIKPWEMNILDPAILFSTVYVALLYAIFYSFFEAFPLVFAAMHGFSTGASGLAFLTIPLGLAFAIPVQLIHYKYYLFPSLVKNGPPVPEFWLRTSLVVSFLAPIGLFIFAWTASSDIHWIVPLIGVVLFQAAAYQLMNAQFAYIANIYPKYAASLFAANAAARSWLAGGAILFARPMFIQLGVGGGVSVLGGVMALCSGLLWTLYYTGAVLRKRSRFVST</sequence>